<dbReference type="Pfam" id="PF02875">
    <property type="entry name" value="Mur_ligase_C"/>
    <property type="match status" value="1"/>
</dbReference>
<keyword evidence="4 11" id="KW-0436">Ligase</keyword>
<dbReference type="NCBIfam" id="TIGR01499">
    <property type="entry name" value="folC"/>
    <property type="match status" value="1"/>
</dbReference>
<dbReference type="AlphaFoldDB" id="A0A316A2N9"/>
<dbReference type="RefSeq" id="WP_109708493.1">
    <property type="nucleotide sequence ID" value="NZ_QGDS01000001.1"/>
</dbReference>
<evidence type="ECO:0000313" key="15">
    <source>
        <dbReference type="Proteomes" id="UP000254051"/>
    </source>
</evidence>
<dbReference type="PROSITE" id="PS01012">
    <property type="entry name" value="FOLYLPOLYGLU_SYNT_2"/>
    <property type="match status" value="1"/>
</dbReference>
<dbReference type="PANTHER" id="PTHR11136:SF0">
    <property type="entry name" value="DIHYDROFOLATE SYNTHETASE-RELATED"/>
    <property type="match status" value="1"/>
</dbReference>
<name>A0A316A2N9_9FIRM</name>
<sequence>MTYKEARVYLDEVSKYGSVLGLDMIRGLLGELGNPQDSLKFIHIAGTNGKGSVLAYTSTILSEAGYRTGRYVSPTVVSYLERIQVDGKWIPEDDFAELVEEVQKAIARMEAEGKGSPTVFEAETAVAFLYFRKMNCDLVVLETGLGGELDATNIVKNTVASVFTPISRDHMGFLGDTLEEIAAVKAGIIKPGCTVVTAQQKPEVLKVLSRKAEEMKCSIRTADMGEAKVSREDWNGQRFSYRGLEDIEISLAGRHQVENAVTALETIELLRTAGYAVSDVAVKRGLRKATWPGRFTCINRNPLFIIDGAHNEDAVLRLRESVERYFNGRRLIFIMGVFRDKEYDKIASIMAPLADEIYTVDLPDSDRSLKASELECAVKPYCKNTEAKQDIEAAVKAALFSAKGNDVILAFGSLSYLGQVTELVCLELERMGEKE</sequence>
<dbReference type="GO" id="GO:0005737">
    <property type="term" value="C:cytoplasm"/>
    <property type="evidence" value="ECO:0007669"/>
    <property type="project" value="TreeGrafter"/>
</dbReference>
<dbReference type="Gene3D" id="3.90.190.20">
    <property type="entry name" value="Mur ligase, C-terminal domain"/>
    <property type="match status" value="1"/>
</dbReference>
<comment type="cofactor">
    <cofactor evidence="1">
        <name>Mg(2+)</name>
        <dbReference type="ChEBI" id="CHEBI:18420"/>
    </cofactor>
</comment>
<evidence type="ECO:0000256" key="8">
    <source>
        <dbReference type="ARBA" id="ARBA00022842"/>
    </source>
</evidence>
<dbReference type="InterPro" id="IPR036565">
    <property type="entry name" value="Mur-like_cat_sf"/>
</dbReference>
<evidence type="ECO:0000256" key="3">
    <source>
        <dbReference type="ARBA" id="ARBA00013025"/>
    </source>
</evidence>
<dbReference type="GO" id="GO:0046872">
    <property type="term" value="F:metal ion binding"/>
    <property type="evidence" value="ECO:0007669"/>
    <property type="project" value="UniProtKB-KW"/>
</dbReference>
<dbReference type="EMBL" id="UHJJ01000001">
    <property type="protein sequence ID" value="SUQ12474.1"/>
    <property type="molecule type" value="Genomic_DNA"/>
</dbReference>
<dbReference type="FunFam" id="3.40.1190.10:FF:000011">
    <property type="entry name" value="Folylpolyglutamate synthase/dihydrofolate synthase"/>
    <property type="match status" value="1"/>
</dbReference>
<evidence type="ECO:0000256" key="2">
    <source>
        <dbReference type="ARBA" id="ARBA00008276"/>
    </source>
</evidence>
<dbReference type="SUPFAM" id="SSF53244">
    <property type="entry name" value="MurD-like peptide ligases, peptide-binding domain"/>
    <property type="match status" value="1"/>
</dbReference>
<evidence type="ECO:0000256" key="4">
    <source>
        <dbReference type="ARBA" id="ARBA00022598"/>
    </source>
</evidence>
<dbReference type="GO" id="GO:0004326">
    <property type="term" value="F:tetrahydrofolylpolyglutamate synthase activity"/>
    <property type="evidence" value="ECO:0007669"/>
    <property type="project" value="UniProtKB-EC"/>
</dbReference>
<dbReference type="GO" id="GO:0008841">
    <property type="term" value="F:dihydrofolate synthase activity"/>
    <property type="evidence" value="ECO:0007669"/>
    <property type="project" value="TreeGrafter"/>
</dbReference>
<evidence type="ECO:0000256" key="7">
    <source>
        <dbReference type="ARBA" id="ARBA00022840"/>
    </source>
</evidence>
<feature type="domain" description="Mur ligase C-terminal" evidence="12">
    <location>
        <begin position="293"/>
        <end position="413"/>
    </location>
</feature>
<reference evidence="15" key="1">
    <citation type="submission" date="2017-07" db="EMBL/GenBank/DDBJ databases">
        <authorList>
            <person name="Varghese N."/>
            <person name="Submissions S."/>
        </authorList>
    </citation>
    <scope>NUCLEOTIDE SEQUENCE [LARGE SCALE GENOMIC DNA]</scope>
    <source>
        <strain evidence="15">NLAE-zl-C134</strain>
    </source>
</reference>
<dbReference type="InterPro" id="IPR018109">
    <property type="entry name" value="Folylpolyglutamate_synth_CS"/>
</dbReference>
<dbReference type="InterPro" id="IPR001645">
    <property type="entry name" value="Folylpolyglutamate_synth"/>
</dbReference>
<evidence type="ECO:0000256" key="10">
    <source>
        <dbReference type="ARBA" id="ARBA00047493"/>
    </source>
</evidence>
<evidence type="ECO:0000256" key="9">
    <source>
        <dbReference type="ARBA" id="ARBA00030592"/>
    </source>
</evidence>
<dbReference type="Pfam" id="PF08245">
    <property type="entry name" value="Mur_ligase_M"/>
    <property type="match status" value="1"/>
</dbReference>
<dbReference type="PANTHER" id="PTHR11136">
    <property type="entry name" value="FOLYLPOLYGLUTAMATE SYNTHASE-RELATED"/>
    <property type="match status" value="1"/>
</dbReference>
<evidence type="ECO:0000259" key="13">
    <source>
        <dbReference type="Pfam" id="PF08245"/>
    </source>
</evidence>
<dbReference type="SUPFAM" id="SSF53623">
    <property type="entry name" value="MurD-like peptide ligases, catalytic domain"/>
    <property type="match status" value="1"/>
</dbReference>
<keyword evidence="15" id="KW-1185">Reference proteome</keyword>
<dbReference type="OrthoDB" id="9809356at2"/>
<organism evidence="14 15">
    <name type="scientific">Faecalicatena contorta</name>
    <dbReference type="NCBI Taxonomy" id="39482"/>
    <lineage>
        <taxon>Bacteria</taxon>
        <taxon>Bacillati</taxon>
        <taxon>Bacillota</taxon>
        <taxon>Clostridia</taxon>
        <taxon>Lachnospirales</taxon>
        <taxon>Lachnospiraceae</taxon>
        <taxon>Faecalicatena</taxon>
    </lineage>
</organism>
<dbReference type="GO" id="GO:0005524">
    <property type="term" value="F:ATP binding"/>
    <property type="evidence" value="ECO:0007669"/>
    <property type="project" value="UniProtKB-KW"/>
</dbReference>
<evidence type="ECO:0000256" key="11">
    <source>
        <dbReference type="PIRNR" id="PIRNR001563"/>
    </source>
</evidence>
<evidence type="ECO:0000256" key="1">
    <source>
        <dbReference type="ARBA" id="ARBA00001946"/>
    </source>
</evidence>
<dbReference type="Gene3D" id="3.40.1190.10">
    <property type="entry name" value="Mur-like, catalytic domain"/>
    <property type="match status" value="1"/>
</dbReference>
<gene>
    <name evidence="14" type="ORF">SAMN05216529_101370</name>
</gene>
<evidence type="ECO:0000313" key="14">
    <source>
        <dbReference type="EMBL" id="SUQ12474.1"/>
    </source>
</evidence>
<dbReference type="EC" id="6.3.2.17" evidence="3"/>
<keyword evidence="5" id="KW-0479">Metal-binding</keyword>
<dbReference type="InterPro" id="IPR004101">
    <property type="entry name" value="Mur_ligase_C"/>
</dbReference>
<dbReference type="PROSITE" id="PS01011">
    <property type="entry name" value="FOLYLPOLYGLU_SYNT_1"/>
    <property type="match status" value="1"/>
</dbReference>
<dbReference type="InterPro" id="IPR036615">
    <property type="entry name" value="Mur_ligase_C_dom_sf"/>
</dbReference>
<keyword evidence="6 11" id="KW-0547">Nucleotide-binding</keyword>
<evidence type="ECO:0000256" key="5">
    <source>
        <dbReference type="ARBA" id="ARBA00022723"/>
    </source>
</evidence>
<evidence type="ECO:0000259" key="12">
    <source>
        <dbReference type="Pfam" id="PF02875"/>
    </source>
</evidence>
<dbReference type="PIRSF" id="PIRSF001563">
    <property type="entry name" value="Folylpolyglu_synth"/>
    <property type="match status" value="1"/>
</dbReference>
<comment type="catalytic activity">
    <reaction evidence="10">
        <text>(6S)-5,6,7,8-tetrahydrofolyl-(gamma-L-Glu)(n) + L-glutamate + ATP = (6S)-5,6,7,8-tetrahydrofolyl-(gamma-L-Glu)(n+1) + ADP + phosphate + H(+)</text>
        <dbReference type="Rhea" id="RHEA:10580"/>
        <dbReference type="Rhea" id="RHEA-COMP:14738"/>
        <dbReference type="Rhea" id="RHEA-COMP:14740"/>
        <dbReference type="ChEBI" id="CHEBI:15378"/>
        <dbReference type="ChEBI" id="CHEBI:29985"/>
        <dbReference type="ChEBI" id="CHEBI:30616"/>
        <dbReference type="ChEBI" id="CHEBI:43474"/>
        <dbReference type="ChEBI" id="CHEBI:141005"/>
        <dbReference type="ChEBI" id="CHEBI:456216"/>
        <dbReference type="EC" id="6.3.2.17"/>
    </reaction>
</comment>
<keyword evidence="8" id="KW-0460">Magnesium</keyword>
<dbReference type="Proteomes" id="UP000254051">
    <property type="component" value="Unassembled WGS sequence"/>
</dbReference>
<proteinExistence type="inferred from homology"/>
<evidence type="ECO:0000256" key="6">
    <source>
        <dbReference type="ARBA" id="ARBA00022741"/>
    </source>
</evidence>
<protein>
    <recommendedName>
        <fullName evidence="3">tetrahydrofolate synthase</fullName>
        <ecNumber evidence="3">6.3.2.17</ecNumber>
    </recommendedName>
    <alternativeName>
        <fullName evidence="9">Tetrahydrofolylpolyglutamate synthase</fullName>
    </alternativeName>
</protein>
<keyword evidence="7 11" id="KW-0067">ATP-binding</keyword>
<accession>A0A316A2N9</accession>
<feature type="domain" description="Mur ligase central" evidence="13">
    <location>
        <begin position="44"/>
        <end position="264"/>
    </location>
</feature>
<dbReference type="InterPro" id="IPR013221">
    <property type="entry name" value="Mur_ligase_cen"/>
</dbReference>
<comment type="similarity">
    <text evidence="2 11">Belongs to the folylpolyglutamate synthase family.</text>
</comment>